<dbReference type="NCBIfam" id="TIGR01549">
    <property type="entry name" value="HAD-SF-IA-v1"/>
    <property type="match status" value="1"/>
</dbReference>
<dbReference type="InterPro" id="IPR041492">
    <property type="entry name" value="HAD_2"/>
</dbReference>
<comment type="caution">
    <text evidence="1">The sequence shown here is derived from an EMBL/GenBank/DDBJ whole genome shotgun (WGS) entry which is preliminary data.</text>
</comment>
<organism evidence="1 2">
    <name type="scientific">Hyalangium rubrum</name>
    <dbReference type="NCBI Taxonomy" id="3103134"/>
    <lineage>
        <taxon>Bacteria</taxon>
        <taxon>Pseudomonadati</taxon>
        <taxon>Myxococcota</taxon>
        <taxon>Myxococcia</taxon>
        <taxon>Myxococcales</taxon>
        <taxon>Cystobacterineae</taxon>
        <taxon>Archangiaceae</taxon>
        <taxon>Hyalangium</taxon>
    </lineage>
</organism>
<evidence type="ECO:0000313" key="1">
    <source>
        <dbReference type="EMBL" id="MDY7230599.1"/>
    </source>
</evidence>
<dbReference type="SFLD" id="SFLDG01129">
    <property type="entry name" value="C1.5:_HAD__Beta-PGM__Phosphata"/>
    <property type="match status" value="1"/>
</dbReference>
<dbReference type="RefSeq" id="WP_321549317.1">
    <property type="nucleotide sequence ID" value="NZ_JAXIVS010000011.1"/>
</dbReference>
<proteinExistence type="predicted"/>
<dbReference type="InterPro" id="IPR050155">
    <property type="entry name" value="HAD-like_hydrolase_sf"/>
</dbReference>
<dbReference type="InterPro" id="IPR023214">
    <property type="entry name" value="HAD_sf"/>
</dbReference>
<dbReference type="Proteomes" id="UP001291309">
    <property type="component" value="Unassembled WGS sequence"/>
</dbReference>
<dbReference type="EMBL" id="JAXIVS010000011">
    <property type="protein sequence ID" value="MDY7230599.1"/>
    <property type="molecule type" value="Genomic_DNA"/>
</dbReference>
<dbReference type="InterPro" id="IPR006439">
    <property type="entry name" value="HAD-SF_hydro_IA"/>
</dbReference>
<keyword evidence="1" id="KW-0378">Hydrolase</keyword>
<dbReference type="InterPro" id="IPR023198">
    <property type="entry name" value="PGP-like_dom2"/>
</dbReference>
<dbReference type="GO" id="GO:0016787">
    <property type="term" value="F:hydrolase activity"/>
    <property type="evidence" value="ECO:0007669"/>
    <property type="project" value="UniProtKB-KW"/>
</dbReference>
<sequence>MISNVVFDFDGTIANSLRVMVSLYNQIAEKYGYTPMLDSDLAHLRKLSIMDRCRKLGVPVLRLPSLVLEAKRRYREVGGTVEAYEGMIPVLQELRRQGVSVGIISSNSQETIEKFLERNSARSLVHSISCSSNLFGKDKMISRYLKTFSLSPEQVLYVGDEHRDVEACKKTKLRIVAVTWGADSVELLGQAGPDFLAHQPADIVERVKQLNGGEGQHPS</sequence>
<dbReference type="InterPro" id="IPR036412">
    <property type="entry name" value="HAD-like_sf"/>
</dbReference>
<dbReference type="PANTHER" id="PTHR43434:SF13">
    <property type="entry name" value="PHOSPHOGLYCOLATE PHOSPHATASE"/>
    <property type="match status" value="1"/>
</dbReference>
<reference evidence="1 2" key="1">
    <citation type="submission" date="2023-12" db="EMBL/GenBank/DDBJ databases">
        <title>the genome sequence of Hyalangium sp. s54d21.</title>
        <authorList>
            <person name="Zhang X."/>
        </authorList>
    </citation>
    <scope>NUCLEOTIDE SEQUENCE [LARGE SCALE GENOMIC DNA]</scope>
    <source>
        <strain evidence="2">s54d21</strain>
    </source>
</reference>
<name>A0ABU5HAV0_9BACT</name>
<dbReference type="Pfam" id="PF13419">
    <property type="entry name" value="HAD_2"/>
    <property type="match status" value="1"/>
</dbReference>
<gene>
    <name evidence="1" type="ORF">SYV04_29660</name>
</gene>
<accession>A0ABU5HAV0</accession>
<dbReference type="SFLD" id="SFLDS00003">
    <property type="entry name" value="Haloacid_Dehalogenase"/>
    <property type="match status" value="1"/>
</dbReference>
<dbReference type="SUPFAM" id="SSF56784">
    <property type="entry name" value="HAD-like"/>
    <property type="match status" value="1"/>
</dbReference>
<evidence type="ECO:0000313" key="2">
    <source>
        <dbReference type="Proteomes" id="UP001291309"/>
    </source>
</evidence>
<keyword evidence="2" id="KW-1185">Reference proteome</keyword>
<dbReference type="Gene3D" id="1.10.150.240">
    <property type="entry name" value="Putative phosphatase, domain 2"/>
    <property type="match status" value="1"/>
</dbReference>
<protein>
    <submittedName>
        <fullName evidence="1">HAD-IA family hydrolase</fullName>
    </submittedName>
</protein>
<dbReference type="Gene3D" id="3.40.50.1000">
    <property type="entry name" value="HAD superfamily/HAD-like"/>
    <property type="match status" value="1"/>
</dbReference>
<dbReference type="PANTHER" id="PTHR43434">
    <property type="entry name" value="PHOSPHOGLYCOLATE PHOSPHATASE"/>
    <property type="match status" value="1"/>
</dbReference>